<name>A0ABX2A4C1_9MICO</name>
<sequence length="425" mass="46846">MPRTSAPARHPFARARAGVANAILSLGARLKRTLRTTAGSGPPFDLPLTQMPQVPVVAYFADSPATIYQIKQWLPVFEQVAQRQPFLIVTRKMDTTRQLRGLTDLPVAYARTIDGVIALYDQVEVKTVVYVNNGMRNFQSLIYQSALHVHVNHGESDKVSMVSNQAKAYDRVVVAGQAAIERHRRALVNFDASRLAVCGRPQLDLDVAPTLHPDGSGRRTVLYAPTWSGENDANNYTSLDPYGVDIVRTLLAQDDVRVVYKPHPRVINNTDPGCGAAHEEILQLVQAANDDGGKHLLPFDADPLSVFEGVDLLVTDISSIGLDFLYLHPQTPVVLTDRRTDRAQLVSESPIAGAVDVVDADTVGDLAGIIRRNLSEDPHRDARTTARNHYFGFERGESSTRFLDFVDECVQHRDELVTARASGTR</sequence>
<dbReference type="Gene3D" id="3.40.50.12580">
    <property type="match status" value="1"/>
</dbReference>
<comment type="caution">
    <text evidence="1">The sequence shown here is derived from an EMBL/GenBank/DDBJ whole genome shotgun (WGS) entry which is preliminary data.</text>
</comment>
<organism evidence="1 2">
    <name type="scientific">Isoptericola halotolerans</name>
    <dbReference type="NCBI Taxonomy" id="300560"/>
    <lineage>
        <taxon>Bacteria</taxon>
        <taxon>Bacillati</taxon>
        <taxon>Actinomycetota</taxon>
        <taxon>Actinomycetes</taxon>
        <taxon>Micrococcales</taxon>
        <taxon>Promicromonosporaceae</taxon>
        <taxon>Isoptericola</taxon>
    </lineage>
</organism>
<keyword evidence="2" id="KW-1185">Reference proteome</keyword>
<evidence type="ECO:0000313" key="2">
    <source>
        <dbReference type="Proteomes" id="UP000757540"/>
    </source>
</evidence>
<dbReference type="RefSeq" id="WP_171783766.1">
    <property type="nucleotide sequence ID" value="NZ_JABEZU010000002.1"/>
</dbReference>
<dbReference type="InterPro" id="IPR043148">
    <property type="entry name" value="TagF_C"/>
</dbReference>
<dbReference type="Proteomes" id="UP000757540">
    <property type="component" value="Unassembled WGS sequence"/>
</dbReference>
<gene>
    <name evidence="1" type="ORF">HDG69_002150</name>
</gene>
<dbReference type="EMBL" id="JABEZU010000002">
    <property type="protein sequence ID" value="NOV97575.1"/>
    <property type="molecule type" value="Genomic_DNA"/>
</dbReference>
<accession>A0ABX2A4C1</accession>
<reference evidence="1 2" key="1">
    <citation type="submission" date="2020-05" db="EMBL/GenBank/DDBJ databases">
        <title>Genomic Encyclopedia of Type Strains, Phase III (KMG-III): the genomes of soil and plant-associated and newly described type strains.</title>
        <authorList>
            <person name="Whitman W."/>
        </authorList>
    </citation>
    <scope>NUCLEOTIDE SEQUENCE [LARGE SCALE GENOMIC DNA]</scope>
    <source>
        <strain evidence="1 2">KCTC 19046</strain>
    </source>
</reference>
<proteinExistence type="predicted"/>
<evidence type="ECO:0000313" key="1">
    <source>
        <dbReference type="EMBL" id="NOV97575.1"/>
    </source>
</evidence>
<evidence type="ECO:0008006" key="3">
    <source>
        <dbReference type="Google" id="ProtNLM"/>
    </source>
</evidence>
<protein>
    <recommendedName>
        <fullName evidence="3">CDP-glycerol:poly(Glycerophosphate) glycerophosphotransferase</fullName>
    </recommendedName>
</protein>
<dbReference type="Pfam" id="PF04464">
    <property type="entry name" value="Glyphos_transf"/>
    <property type="match status" value="1"/>
</dbReference>
<dbReference type="InterPro" id="IPR007554">
    <property type="entry name" value="Glycerophosphate_synth"/>
</dbReference>